<feature type="region of interest" description="Disordered" evidence="1">
    <location>
        <begin position="693"/>
        <end position="727"/>
    </location>
</feature>
<feature type="region of interest" description="Disordered" evidence="1">
    <location>
        <begin position="62"/>
        <end position="150"/>
    </location>
</feature>
<accession>A0A0D1BXG9</accession>
<feature type="region of interest" description="Disordered" evidence="1">
    <location>
        <begin position="254"/>
        <end position="291"/>
    </location>
</feature>
<feature type="compositionally biased region" description="Basic and acidic residues" evidence="1">
    <location>
        <begin position="1008"/>
        <end position="1018"/>
    </location>
</feature>
<dbReference type="GeneID" id="23565453"/>
<organism evidence="2 3">
    <name type="scientific">Mycosarcoma maydis</name>
    <name type="common">Corn smut fungus</name>
    <name type="synonym">Ustilago maydis</name>
    <dbReference type="NCBI Taxonomy" id="5270"/>
    <lineage>
        <taxon>Eukaryota</taxon>
        <taxon>Fungi</taxon>
        <taxon>Dikarya</taxon>
        <taxon>Basidiomycota</taxon>
        <taxon>Ustilaginomycotina</taxon>
        <taxon>Ustilaginomycetes</taxon>
        <taxon>Ustilaginales</taxon>
        <taxon>Ustilaginaceae</taxon>
        <taxon>Mycosarcoma</taxon>
    </lineage>
</organism>
<feature type="region of interest" description="Disordered" evidence="1">
    <location>
        <begin position="188"/>
        <end position="235"/>
    </location>
</feature>
<dbReference type="eggNOG" id="ENOG502RD87">
    <property type="taxonomic scope" value="Eukaryota"/>
</dbReference>
<dbReference type="AlphaFoldDB" id="A0A0D1BXG9"/>
<dbReference type="KEGG" id="uma:UMAG_05605"/>
<feature type="compositionally biased region" description="Basic and acidic residues" evidence="1">
    <location>
        <begin position="109"/>
        <end position="118"/>
    </location>
</feature>
<feature type="compositionally biased region" description="Acidic residues" evidence="1">
    <location>
        <begin position="866"/>
        <end position="877"/>
    </location>
</feature>
<dbReference type="RefSeq" id="XP_011391904.1">
    <property type="nucleotide sequence ID" value="XM_011393602.1"/>
</dbReference>
<feature type="compositionally biased region" description="Polar residues" evidence="1">
    <location>
        <begin position="279"/>
        <end position="288"/>
    </location>
</feature>
<dbReference type="OrthoDB" id="2554073at2759"/>
<feature type="region of interest" description="Disordered" evidence="1">
    <location>
        <begin position="1008"/>
        <end position="1076"/>
    </location>
</feature>
<feature type="compositionally biased region" description="Low complexity" evidence="1">
    <location>
        <begin position="210"/>
        <end position="235"/>
    </location>
</feature>
<feature type="region of interest" description="Disordered" evidence="1">
    <location>
        <begin position="847"/>
        <end position="890"/>
    </location>
</feature>
<gene>
    <name evidence="2" type="ORF">UMAG_05605</name>
</gene>
<feature type="compositionally biased region" description="Polar residues" evidence="1">
    <location>
        <begin position="93"/>
        <end position="102"/>
    </location>
</feature>
<dbReference type="EMBL" id="CM003157">
    <property type="protein sequence ID" value="KIS66617.1"/>
    <property type="molecule type" value="Genomic_DNA"/>
</dbReference>
<feature type="compositionally biased region" description="Polar residues" evidence="1">
    <location>
        <begin position="127"/>
        <end position="137"/>
    </location>
</feature>
<protein>
    <submittedName>
        <fullName evidence="2">Uncharacterized protein</fullName>
    </submittedName>
</protein>
<reference evidence="2 3" key="1">
    <citation type="journal article" date="2006" name="Nature">
        <title>Insights from the genome of the biotrophic fungal plant pathogen Ustilago maydis.</title>
        <authorList>
            <person name="Kamper J."/>
            <person name="Kahmann R."/>
            <person name="Bolker M."/>
            <person name="Ma L.J."/>
            <person name="Brefort T."/>
            <person name="Saville B.J."/>
            <person name="Banuett F."/>
            <person name="Kronstad J.W."/>
            <person name="Gold S.E."/>
            <person name="Muller O."/>
            <person name="Perlin M.H."/>
            <person name="Wosten H.A."/>
            <person name="de Vries R."/>
            <person name="Ruiz-Herrera J."/>
            <person name="Reynaga-Pena C.G."/>
            <person name="Snetselaar K."/>
            <person name="McCann M."/>
            <person name="Perez-Martin J."/>
            <person name="Feldbrugge M."/>
            <person name="Basse C.W."/>
            <person name="Steinberg G."/>
            <person name="Ibeas J.I."/>
            <person name="Holloman W."/>
            <person name="Guzman P."/>
            <person name="Farman M."/>
            <person name="Stajich J.E."/>
            <person name="Sentandreu R."/>
            <person name="Gonzalez-Prieto J.M."/>
            <person name="Kennell J.C."/>
            <person name="Molina L."/>
            <person name="Schirawski J."/>
            <person name="Mendoza-Mendoza A."/>
            <person name="Greilinger D."/>
            <person name="Munch K."/>
            <person name="Rossel N."/>
            <person name="Scherer M."/>
            <person name="Vranes M."/>
            <person name="Ladendorf O."/>
            <person name="Vincon V."/>
            <person name="Fuchs U."/>
            <person name="Sandrock B."/>
            <person name="Meng S."/>
            <person name="Ho E.C."/>
            <person name="Cahill M.J."/>
            <person name="Boyce K.J."/>
            <person name="Klose J."/>
            <person name="Klosterman S.J."/>
            <person name="Deelstra H.J."/>
            <person name="Ortiz-Castellanos L."/>
            <person name="Li W."/>
            <person name="Sanchez-Alonso P."/>
            <person name="Schreier P.H."/>
            <person name="Hauser-Hahn I."/>
            <person name="Vaupel M."/>
            <person name="Koopmann E."/>
            <person name="Friedrich G."/>
            <person name="Voss H."/>
            <person name="Schluter T."/>
            <person name="Margolis J."/>
            <person name="Platt D."/>
            <person name="Swimmer C."/>
            <person name="Gnirke A."/>
            <person name="Chen F."/>
            <person name="Vysotskaia V."/>
            <person name="Mannhaupt G."/>
            <person name="Guldener U."/>
            <person name="Munsterkotter M."/>
            <person name="Haase D."/>
            <person name="Oesterheld M."/>
            <person name="Mewes H.W."/>
            <person name="Mauceli E.W."/>
            <person name="DeCaprio D."/>
            <person name="Wade C.M."/>
            <person name="Butler J."/>
            <person name="Young S."/>
            <person name="Jaffe D.B."/>
            <person name="Calvo S."/>
            <person name="Nusbaum C."/>
            <person name="Galagan J."/>
            <person name="Birren B.W."/>
        </authorList>
    </citation>
    <scope>NUCLEOTIDE SEQUENCE [LARGE SCALE GENOMIC DNA]</scope>
    <source>
        <strain evidence="3">DSM 14603 / FGSC 9021 / UM521</strain>
    </source>
</reference>
<evidence type="ECO:0000313" key="3">
    <source>
        <dbReference type="Proteomes" id="UP000000561"/>
    </source>
</evidence>
<dbReference type="OMA" id="RAREMQY"/>
<keyword evidence="3" id="KW-1185">Reference proteome</keyword>
<dbReference type="Proteomes" id="UP000000561">
    <property type="component" value="Chromosome 18"/>
</dbReference>
<feature type="compositionally biased region" description="Low complexity" evidence="1">
    <location>
        <begin position="946"/>
        <end position="957"/>
    </location>
</feature>
<evidence type="ECO:0000313" key="2">
    <source>
        <dbReference type="EMBL" id="KIS66617.1"/>
    </source>
</evidence>
<feature type="region of interest" description="Disordered" evidence="1">
    <location>
        <begin position="926"/>
        <end position="990"/>
    </location>
</feature>
<name>A0A0D1BXG9_MYCMD</name>
<feature type="region of interest" description="Disordered" evidence="1">
    <location>
        <begin position="740"/>
        <end position="759"/>
    </location>
</feature>
<feature type="compositionally biased region" description="Low complexity" evidence="1">
    <location>
        <begin position="67"/>
        <end position="85"/>
    </location>
</feature>
<dbReference type="VEuPathDB" id="FungiDB:UMAG_05605"/>
<dbReference type="InParanoid" id="A0A0D1BXG9"/>
<sequence length="1076" mass="118597">MGRLTQGHFDDVFLNKVKQACVHVLDQLNEANEIEQAFDLCPSISRRNRVILSFLRDADHVRSGEAPSSSYSTPLSSLLTLGSTRPSREASLGTDSVTSLSAQRRRRAREMQYVRDSNDSNDDSDSQATVGPSTSSRAHLDPASARIPSVSQPDYSFEQFAEHLDPTDKLLKRSLEIIIKETARQALAKKRGLSHDPATASAVNSSRDPAASLRSAIASSRTDRTTSSSRFRGDTGFSRRMSPFLNVDTASRHANANTDDIDPTYPPLRALRPAHRSSLPGSNHASSSTERRTLRNFLHSSSDGLIGSTPDLLVSSQDAPTFAARVPHPTISGPSLPLRNTRPVSNGEAVSSILSPNHFLPQLSQRISVARSSSSIGITPQTISARLAEASRRNAQAARTIGEAERLRSSQFICTCIESLRASLFQLHMDLACTQLQSAQRDATSTQPEWENSNMRGSYALVMDTIELFDDTLRRLSCLVSSRNGPAAQEPIADSHADAPRERTSLWRARHLLLLSSMSRPTSQLESTEISIESSTVANSRQEEHRAHHHWLATLEESHWARSDVSPPCSDSIRTWRRKLAAWYYLDRDTSTYPSAPPSTGVREETYARWHPDLELPYALDDEIMGPMTNEGSSARPDPITNPRAAWEYARRHDDSLRNNLNEDDQVRQALGSSSVASALQRWLRLSSRHDDERQALLDPHPLRASGDVGRGQSVDPPTEHTDPDISLTRTTALRRRNAVRALPLHRSDSSSIRSARSSLSLRQPEDLYVATQMPYQTTDDNDAIDEDVVETSIEIGTLPPSPEGTATLQLNSIGASSLLPLPERSIAGRSGSFTFITTPAAVLRSRQRSESRGHLPAAASAVGQDEGEDDEEDADDGSGGVGDLTLDDRDVDAEEYIDLDLDLGMAGDDTFDFDLTDFLQTESRRLARRRGSDDHDDDEEDANGATSRASQRSRSARNADYERVSGGASPTGIRVYVSGSGASTPAEARQATFEAYAQRARLLERQRRVERQRREQEVNAASERATPLGDDGDGGASHETSQDNRRRRRRRNIGGEDDSTDRRDSLPFPRRTSLR</sequence>
<evidence type="ECO:0000256" key="1">
    <source>
        <dbReference type="SAM" id="MobiDB-lite"/>
    </source>
</evidence>
<proteinExistence type="predicted"/>